<evidence type="ECO:0000256" key="4">
    <source>
        <dbReference type="ARBA" id="ARBA00023015"/>
    </source>
</evidence>
<dbReference type="SMART" id="SM00351">
    <property type="entry name" value="PAX"/>
    <property type="match status" value="1"/>
</dbReference>
<dbReference type="EMBL" id="VSWD01000007">
    <property type="protein sequence ID" value="KAK3097783.1"/>
    <property type="molecule type" value="Genomic_DNA"/>
</dbReference>
<dbReference type="Pfam" id="PF00292">
    <property type="entry name" value="PAX"/>
    <property type="match status" value="1"/>
</dbReference>
<keyword evidence="3" id="KW-0563">Paired box</keyword>
<accession>A0AA89BVK8</accession>
<evidence type="ECO:0000313" key="11">
    <source>
        <dbReference type="Proteomes" id="UP001186944"/>
    </source>
</evidence>
<dbReference type="AlphaFoldDB" id="A0AA89BVK8"/>
<dbReference type="FunFam" id="1.10.10.10:FF:000003">
    <property type="entry name" value="Paired box protein Pax-6"/>
    <property type="match status" value="1"/>
</dbReference>
<name>A0AA89BVK8_PINIB</name>
<evidence type="ECO:0000259" key="9">
    <source>
        <dbReference type="PROSITE" id="PS51057"/>
    </source>
</evidence>
<feature type="region of interest" description="Disordered" evidence="8">
    <location>
        <begin position="271"/>
        <end position="291"/>
    </location>
</feature>
<dbReference type="PANTHER" id="PTHR45636">
    <property type="entry name" value="PAIRED BOX PROTEIN PAX-6-RELATED-RELATED"/>
    <property type="match status" value="1"/>
</dbReference>
<dbReference type="GO" id="GO:0005634">
    <property type="term" value="C:nucleus"/>
    <property type="evidence" value="ECO:0007669"/>
    <property type="project" value="UniProtKB-SubCell"/>
</dbReference>
<gene>
    <name evidence="10" type="ORF">FSP39_013158</name>
</gene>
<feature type="region of interest" description="Disordered" evidence="8">
    <location>
        <begin position="215"/>
        <end position="242"/>
    </location>
</feature>
<dbReference type="GO" id="GO:0000978">
    <property type="term" value="F:RNA polymerase II cis-regulatory region sequence-specific DNA binding"/>
    <property type="evidence" value="ECO:0007669"/>
    <property type="project" value="TreeGrafter"/>
</dbReference>
<evidence type="ECO:0000256" key="5">
    <source>
        <dbReference type="ARBA" id="ARBA00023125"/>
    </source>
</evidence>
<dbReference type="InterPro" id="IPR043565">
    <property type="entry name" value="PAX_fam"/>
</dbReference>
<evidence type="ECO:0000256" key="1">
    <source>
        <dbReference type="ARBA" id="ARBA00004123"/>
    </source>
</evidence>
<dbReference type="InterPro" id="IPR001523">
    <property type="entry name" value="Paired_dom"/>
</dbReference>
<dbReference type="Gene3D" id="1.10.10.10">
    <property type="entry name" value="Winged helix-like DNA-binding domain superfamily/Winged helix DNA-binding domain"/>
    <property type="match status" value="2"/>
</dbReference>
<evidence type="ECO:0000256" key="8">
    <source>
        <dbReference type="SAM" id="MobiDB-lite"/>
    </source>
</evidence>
<evidence type="ECO:0000256" key="2">
    <source>
        <dbReference type="ARBA" id="ARBA00022473"/>
    </source>
</evidence>
<feature type="domain" description="Paired" evidence="9">
    <location>
        <begin position="40"/>
        <end position="166"/>
    </location>
</feature>
<dbReference type="SUPFAM" id="SSF46689">
    <property type="entry name" value="Homeodomain-like"/>
    <property type="match status" value="1"/>
</dbReference>
<reference evidence="10" key="1">
    <citation type="submission" date="2019-08" db="EMBL/GenBank/DDBJ databases">
        <title>The improved chromosome-level genome for the pearl oyster Pinctada fucata martensii using PacBio sequencing and Hi-C.</title>
        <authorList>
            <person name="Zheng Z."/>
        </authorList>
    </citation>
    <scope>NUCLEOTIDE SEQUENCE</scope>
    <source>
        <strain evidence="10">ZZ-2019</strain>
        <tissue evidence="10">Adductor muscle</tissue>
    </source>
</reference>
<comment type="caution">
    <text evidence="10">The sequence shown here is derived from an EMBL/GenBank/DDBJ whole genome shotgun (WGS) entry which is preliminary data.</text>
</comment>
<keyword evidence="5" id="KW-0238">DNA-binding</keyword>
<sequence>MAVYYNPNVFMYPTQHHHHVQIPTMVPNTRTIDFVNGFQGQTGVNQMGGAYVNGKALSDSVREQIIQMTKDGIRACEISRQLRVSHGCISKLLKKYRTTGSYKAGKTGGSAPKVAVPKISRAIMMYKEENQGIFAREIRDRLLADGICNKANVPSISSINRIIRLNVTSDVSRRDSLDNSSSPYSEDSVSPPPSSPRKSPTSYKISDILASMTRDDTVSPVECRHNGMKRKRDDIDSGTDVSTAGQNYNTELFDIVAQAFKSARLDIDADDENASEDKSSRQTQIKPLSIDVSDDRVDECAKQETPQSSENFLLQRFVPNSIAVPSQSSPNSIAVSSPSALNDIVVPSPPASNSIAVTSSQAPYIGDSLLSTLPNVHVAKETNHGRSVEQRERNADAANSDERIYHQFQMNPSGKMIGRAGPVSISSGHSHGTNGPNFSRNCVKSTMPSYAHVNNDMWQHSRNSYENSSSCAYGFNAQISHYATGHKMDGSRNVNQRDECSRGPTNYHSLGHNYMGNPGYQNYYNQEKPYMDFFSKNFTDTKGYGYIY</sequence>
<evidence type="ECO:0000256" key="7">
    <source>
        <dbReference type="ARBA" id="ARBA00023242"/>
    </source>
</evidence>
<keyword evidence="2" id="KW-0217">Developmental protein</keyword>
<dbReference type="PROSITE" id="PS51057">
    <property type="entry name" value="PAIRED_2"/>
    <property type="match status" value="1"/>
</dbReference>
<dbReference type="InterPro" id="IPR036388">
    <property type="entry name" value="WH-like_DNA-bd_sf"/>
</dbReference>
<keyword evidence="7" id="KW-0539">Nucleus</keyword>
<keyword evidence="11" id="KW-1185">Reference proteome</keyword>
<keyword evidence="4" id="KW-0805">Transcription regulation</keyword>
<feature type="compositionally biased region" description="Basic and acidic residues" evidence="8">
    <location>
        <begin position="215"/>
        <end position="235"/>
    </location>
</feature>
<feature type="compositionally biased region" description="Low complexity" evidence="8">
    <location>
        <begin position="178"/>
        <end position="189"/>
    </location>
</feature>
<keyword evidence="6" id="KW-0804">Transcription</keyword>
<evidence type="ECO:0000256" key="6">
    <source>
        <dbReference type="ARBA" id="ARBA00023163"/>
    </source>
</evidence>
<evidence type="ECO:0000313" key="10">
    <source>
        <dbReference type="EMBL" id="KAK3097783.1"/>
    </source>
</evidence>
<dbReference type="InterPro" id="IPR009057">
    <property type="entry name" value="Homeodomain-like_sf"/>
</dbReference>
<proteinExistence type="predicted"/>
<dbReference type="PRINTS" id="PR00027">
    <property type="entry name" value="PAIREDBOX"/>
</dbReference>
<organism evidence="10 11">
    <name type="scientific">Pinctada imbricata</name>
    <name type="common">Atlantic pearl-oyster</name>
    <name type="synonym">Pinctada martensii</name>
    <dbReference type="NCBI Taxonomy" id="66713"/>
    <lineage>
        <taxon>Eukaryota</taxon>
        <taxon>Metazoa</taxon>
        <taxon>Spiralia</taxon>
        <taxon>Lophotrochozoa</taxon>
        <taxon>Mollusca</taxon>
        <taxon>Bivalvia</taxon>
        <taxon>Autobranchia</taxon>
        <taxon>Pteriomorphia</taxon>
        <taxon>Pterioida</taxon>
        <taxon>Pterioidea</taxon>
        <taxon>Pteriidae</taxon>
        <taxon>Pinctada</taxon>
    </lineage>
</organism>
<feature type="region of interest" description="Disordered" evidence="8">
    <location>
        <begin position="172"/>
        <end position="202"/>
    </location>
</feature>
<protein>
    <recommendedName>
        <fullName evidence="9">Paired domain-containing protein</fullName>
    </recommendedName>
</protein>
<evidence type="ECO:0000256" key="3">
    <source>
        <dbReference type="ARBA" id="ARBA00022724"/>
    </source>
</evidence>
<dbReference type="Proteomes" id="UP001186944">
    <property type="component" value="Unassembled WGS sequence"/>
</dbReference>
<comment type="subcellular location">
    <subcellularLocation>
        <location evidence="1">Nucleus</location>
    </subcellularLocation>
</comment>
<dbReference type="GO" id="GO:0000981">
    <property type="term" value="F:DNA-binding transcription factor activity, RNA polymerase II-specific"/>
    <property type="evidence" value="ECO:0007669"/>
    <property type="project" value="TreeGrafter"/>
</dbReference>